<dbReference type="CDD" id="cd00093">
    <property type="entry name" value="HTH_XRE"/>
    <property type="match status" value="1"/>
</dbReference>
<name>A0A3B0WAN5_9ZZZZ</name>
<protein>
    <recommendedName>
        <fullName evidence="1">HTH cro/C1-type domain-containing protein</fullName>
    </recommendedName>
</protein>
<feature type="domain" description="HTH cro/C1-type" evidence="1">
    <location>
        <begin position="18"/>
        <end position="70"/>
    </location>
</feature>
<dbReference type="EMBL" id="UOFB01000354">
    <property type="protein sequence ID" value="VAW49480.1"/>
    <property type="molecule type" value="Genomic_DNA"/>
</dbReference>
<accession>A0A3B0WAN5</accession>
<dbReference type="PROSITE" id="PS50943">
    <property type="entry name" value="HTH_CROC1"/>
    <property type="match status" value="1"/>
</dbReference>
<evidence type="ECO:0000259" key="1">
    <source>
        <dbReference type="PROSITE" id="PS50943"/>
    </source>
</evidence>
<gene>
    <name evidence="2" type="ORF">MNBD_GAMMA04-314</name>
</gene>
<dbReference type="GO" id="GO:0003677">
    <property type="term" value="F:DNA binding"/>
    <property type="evidence" value="ECO:0007669"/>
    <property type="project" value="InterPro"/>
</dbReference>
<sequence length="102" mass="11670">MMSLLTVSKAQTKLTKHMRTRRLNMELTQEGLAKRSDVKLRTLRKFEQTGLISFESFLKLAMALGCLENIVNATEPSEKTFSSIEEVLKKSPVKTPKKGWRK</sequence>
<dbReference type="Pfam" id="PF01381">
    <property type="entry name" value="HTH_3"/>
    <property type="match status" value="1"/>
</dbReference>
<evidence type="ECO:0000313" key="2">
    <source>
        <dbReference type="EMBL" id="VAW49480.1"/>
    </source>
</evidence>
<reference evidence="2" key="1">
    <citation type="submission" date="2018-06" db="EMBL/GenBank/DDBJ databases">
        <authorList>
            <person name="Zhirakovskaya E."/>
        </authorList>
    </citation>
    <scope>NUCLEOTIDE SEQUENCE</scope>
</reference>
<organism evidence="2">
    <name type="scientific">hydrothermal vent metagenome</name>
    <dbReference type="NCBI Taxonomy" id="652676"/>
    <lineage>
        <taxon>unclassified sequences</taxon>
        <taxon>metagenomes</taxon>
        <taxon>ecological metagenomes</taxon>
    </lineage>
</organism>
<dbReference type="InterPro" id="IPR010982">
    <property type="entry name" value="Lambda_DNA-bd_dom_sf"/>
</dbReference>
<dbReference type="SUPFAM" id="SSF47413">
    <property type="entry name" value="lambda repressor-like DNA-binding domains"/>
    <property type="match status" value="1"/>
</dbReference>
<dbReference type="InterPro" id="IPR001387">
    <property type="entry name" value="Cro/C1-type_HTH"/>
</dbReference>
<dbReference type="AlphaFoldDB" id="A0A3B0WAN5"/>
<proteinExistence type="predicted"/>
<dbReference type="Gene3D" id="1.10.260.40">
    <property type="entry name" value="lambda repressor-like DNA-binding domains"/>
    <property type="match status" value="1"/>
</dbReference>